<dbReference type="SUPFAM" id="SSF51735">
    <property type="entry name" value="NAD(P)-binding Rossmann-fold domains"/>
    <property type="match status" value="1"/>
</dbReference>
<name>A0A182MZT1_9DIPT</name>
<evidence type="ECO:0000256" key="12">
    <source>
        <dbReference type="RuleBase" id="RU363097"/>
    </source>
</evidence>
<dbReference type="InterPro" id="IPR036291">
    <property type="entry name" value="NAD(P)-bd_dom_sf"/>
</dbReference>
<dbReference type="GO" id="GO:0016020">
    <property type="term" value="C:membrane"/>
    <property type="evidence" value="ECO:0007669"/>
    <property type="project" value="UniProtKB-SubCell"/>
</dbReference>
<keyword evidence="8 12" id="KW-0443">Lipid metabolism</keyword>
<evidence type="ECO:0000256" key="9">
    <source>
        <dbReference type="ARBA" id="ARBA00023136"/>
    </source>
</evidence>
<keyword evidence="9 12" id="KW-0472">Membrane</keyword>
<reference evidence="15" key="2">
    <citation type="submission" date="2020-05" db="UniProtKB">
        <authorList>
            <consortium name="EnsemblMetazoa"/>
        </authorList>
    </citation>
    <scope>IDENTIFICATION</scope>
    <source>
        <strain evidence="15">WRAIR2</strain>
    </source>
</reference>
<evidence type="ECO:0000313" key="16">
    <source>
        <dbReference type="Proteomes" id="UP000075884"/>
    </source>
</evidence>
<proteinExistence type="inferred from homology"/>
<dbReference type="InterPro" id="IPR026055">
    <property type="entry name" value="FAR"/>
</dbReference>
<dbReference type="Pfam" id="PF07993">
    <property type="entry name" value="NAD_binding_4"/>
    <property type="match status" value="1"/>
</dbReference>
<dbReference type="GO" id="GO:0003735">
    <property type="term" value="F:structural constituent of ribosome"/>
    <property type="evidence" value="ECO:0007669"/>
    <property type="project" value="InterPro"/>
</dbReference>
<dbReference type="Gene3D" id="3.40.50.720">
    <property type="entry name" value="NAD(P)-binding Rossmann-like Domain"/>
    <property type="match status" value="1"/>
</dbReference>
<dbReference type="Pfam" id="PF03015">
    <property type="entry name" value="Sterile"/>
    <property type="match status" value="1"/>
</dbReference>
<dbReference type="EC" id="1.2.1.84" evidence="12"/>
<dbReference type="Pfam" id="PF01084">
    <property type="entry name" value="Ribosomal_S18"/>
    <property type="match status" value="1"/>
</dbReference>
<feature type="domain" description="Fatty acyl-CoA reductase C-terminal" evidence="13">
    <location>
        <begin position="510"/>
        <end position="603"/>
    </location>
</feature>
<keyword evidence="7 12" id="KW-1133">Transmembrane helix</keyword>
<dbReference type="STRING" id="7168.A0A182MZT1"/>
<keyword evidence="16" id="KW-1185">Reference proteome</keyword>
<evidence type="ECO:0000313" key="15">
    <source>
        <dbReference type="EnsemblMetazoa" id="ADIR000886-PA"/>
    </source>
</evidence>
<keyword evidence="6" id="KW-0689">Ribosomal protein</keyword>
<feature type="transmembrane region" description="Helical" evidence="12">
    <location>
        <begin position="627"/>
        <end position="652"/>
    </location>
</feature>
<dbReference type="InterPro" id="IPR001648">
    <property type="entry name" value="Ribosomal_bS18"/>
</dbReference>
<dbReference type="InterPro" id="IPR033640">
    <property type="entry name" value="FAR_C"/>
</dbReference>
<dbReference type="SUPFAM" id="SSF46911">
    <property type="entry name" value="Ribosomal protein S18"/>
    <property type="match status" value="1"/>
</dbReference>
<evidence type="ECO:0000256" key="2">
    <source>
        <dbReference type="ARBA" id="ARBA00005928"/>
    </source>
</evidence>
<dbReference type="Gene3D" id="4.10.640.10">
    <property type="entry name" value="Ribosomal protein S18"/>
    <property type="match status" value="1"/>
</dbReference>
<keyword evidence="3 12" id="KW-0444">Lipid biosynthesis</keyword>
<dbReference type="FunFam" id="4.10.640.10:FF:000018">
    <property type="entry name" value="28S ribosomal protein S18C, mitochondrial"/>
    <property type="match status" value="1"/>
</dbReference>
<evidence type="ECO:0000256" key="4">
    <source>
        <dbReference type="ARBA" id="ARBA00022692"/>
    </source>
</evidence>
<keyword evidence="4 12" id="KW-0812">Transmembrane</keyword>
<dbReference type="GO" id="GO:0005777">
    <property type="term" value="C:peroxisome"/>
    <property type="evidence" value="ECO:0007669"/>
    <property type="project" value="TreeGrafter"/>
</dbReference>
<evidence type="ECO:0000256" key="1">
    <source>
        <dbReference type="ARBA" id="ARBA00004141"/>
    </source>
</evidence>
<comment type="subcellular location">
    <subcellularLocation>
        <location evidence="1">Membrane</location>
        <topology evidence="1">Multi-pass membrane protein</topology>
    </subcellularLocation>
</comment>
<dbReference type="CDD" id="cd09071">
    <property type="entry name" value="FAR_C"/>
    <property type="match status" value="1"/>
</dbReference>
<comment type="function">
    <text evidence="12">Catalyzes the reduction of fatty acyl-CoA to fatty alcohols.</text>
</comment>
<evidence type="ECO:0000259" key="13">
    <source>
        <dbReference type="Pfam" id="PF03015"/>
    </source>
</evidence>
<keyword evidence="12" id="KW-0560">Oxidoreductase</keyword>
<comment type="catalytic activity">
    <reaction evidence="11 12">
        <text>a long-chain fatty acyl-CoA + 2 NADPH + 2 H(+) = a long-chain primary fatty alcohol + 2 NADP(+) + CoA</text>
        <dbReference type="Rhea" id="RHEA:52716"/>
        <dbReference type="ChEBI" id="CHEBI:15378"/>
        <dbReference type="ChEBI" id="CHEBI:57287"/>
        <dbReference type="ChEBI" id="CHEBI:57783"/>
        <dbReference type="ChEBI" id="CHEBI:58349"/>
        <dbReference type="ChEBI" id="CHEBI:77396"/>
        <dbReference type="ChEBI" id="CHEBI:83139"/>
        <dbReference type="EC" id="1.2.1.84"/>
    </reaction>
</comment>
<dbReference type="AlphaFoldDB" id="A0A182MZT1"/>
<dbReference type="PANTHER" id="PTHR11011">
    <property type="entry name" value="MALE STERILITY PROTEIN 2-RELATED"/>
    <property type="match status" value="1"/>
</dbReference>
<dbReference type="GO" id="GO:1990904">
    <property type="term" value="C:ribonucleoprotein complex"/>
    <property type="evidence" value="ECO:0007669"/>
    <property type="project" value="UniProtKB-KW"/>
</dbReference>
<evidence type="ECO:0000256" key="5">
    <source>
        <dbReference type="ARBA" id="ARBA00022857"/>
    </source>
</evidence>
<keyword evidence="5 12" id="KW-0521">NADP</keyword>
<sequence length="664" mass="75659">MLSAVRSSWCLSRRVATSAAATAARKQYSTSADSNAPIELGENPFAKEKVQCVLCRHSISPDYKNVQLLSQFQSPYTGRVYGRHITGLCKNRHEQVEREIVKAQNAGFMPTYHKAVEFLNDPKLSLSTMHSFSNHPIGLLPVEQNFDPSKPSITEFFAGRDIFVTGGTGFMGKVLIEKLLRSCPEINVIYILMREKKQKTIKERIVEMQQLPLFEKLRQETPELLGKMVPVQGDVSLLGLGLSQVDIEQMRTVSVIFHVAASVRFDDPLKTAILLNTRGTRELVRFAEQLPALRVLMHVSSTYSNPDRYVIEEEIYPAYADWRDTIRIAETFDEQTLDVFAPKYMGFLPNTYVFTKSLAEQIVDEHKDRLPMILFRPSIVISSMKDPIPGWMDNFNGPVGLLVGCGIGICRTMYCDPNNIADFTPVDVCIKAMIVAAWKRGTETPAEPSPKPDLPIYNCCISNLRNSTMSQIVELGKSLSDEIPLDKCIWAPGGGITQVRLHNLLRVLMYHILPAILIDGIFRIMGQKPFLAKLQRKIYTANVALEYFILNNWDFKNGNFIRLASEIKPEDNKDFYYRDFIEFDVTLYFRNCILGARRYLLKEKDENIPRALSHLKRMKMLDRVCKSIIVAIFLYIILIQFDLLGMLLYLIAYKPSYALDIECK</sequence>
<dbReference type="VEuPathDB" id="VectorBase:ADIR000886"/>
<reference evidence="16" key="1">
    <citation type="submission" date="2013-03" db="EMBL/GenBank/DDBJ databases">
        <title>The Genome Sequence of Anopheles dirus WRAIR2.</title>
        <authorList>
            <consortium name="The Broad Institute Genomics Platform"/>
            <person name="Neafsey D.E."/>
            <person name="Walton C."/>
            <person name="Walker B."/>
            <person name="Young S.K."/>
            <person name="Zeng Q."/>
            <person name="Gargeya S."/>
            <person name="Fitzgerald M."/>
            <person name="Haas B."/>
            <person name="Abouelleil A."/>
            <person name="Allen A.W."/>
            <person name="Alvarado L."/>
            <person name="Arachchi H.M."/>
            <person name="Berlin A.M."/>
            <person name="Chapman S.B."/>
            <person name="Gainer-Dewar J."/>
            <person name="Goldberg J."/>
            <person name="Griggs A."/>
            <person name="Gujja S."/>
            <person name="Hansen M."/>
            <person name="Howarth C."/>
            <person name="Imamovic A."/>
            <person name="Ireland A."/>
            <person name="Larimer J."/>
            <person name="McCowan C."/>
            <person name="Murphy C."/>
            <person name="Pearson M."/>
            <person name="Poon T.W."/>
            <person name="Priest M."/>
            <person name="Roberts A."/>
            <person name="Saif S."/>
            <person name="Shea T."/>
            <person name="Sisk P."/>
            <person name="Sykes S."/>
            <person name="Wortman J."/>
            <person name="Nusbaum C."/>
            <person name="Birren B."/>
        </authorList>
    </citation>
    <scope>NUCLEOTIDE SEQUENCE [LARGE SCALE GENOMIC DNA]</scope>
    <source>
        <strain evidence="16">WRAIR2</strain>
    </source>
</reference>
<evidence type="ECO:0000256" key="11">
    <source>
        <dbReference type="ARBA" id="ARBA00052530"/>
    </source>
</evidence>
<accession>A0A182MZT1</accession>
<evidence type="ECO:0000256" key="6">
    <source>
        <dbReference type="ARBA" id="ARBA00022980"/>
    </source>
</evidence>
<feature type="domain" description="Thioester reductase (TE)" evidence="14">
    <location>
        <begin position="164"/>
        <end position="433"/>
    </location>
</feature>
<evidence type="ECO:0000256" key="3">
    <source>
        <dbReference type="ARBA" id="ARBA00022516"/>
    </source>
</evidence>
<dbReference type="GO" id="GO:0006412">
    <property type="term" value="P:translation"/>
    <property type="evidence" value="ECO:0007669"/>
    <property type="project" value="InterPro"/>
</dbReference>
<protein>
    <recommendedName>
        <fullName evidence="12">Fatty acyl-CoA reductase</fullName>
        <ecNumber evidence="12">1.2.1.84</ecNumber>
    </recommendedName>
</protein>
<dbReference type="InterPro" id="IPR036870">
    <property type="entry name" value="Ribosomal_bS18_sf"/>
</dbReference>
<organism evidence="15 16">
    <name type="scientific">Anopheles dirus</name>
    <dbReference type="NCBI Taxonomy" id="7168"/>
    <lineage>
        <taxon>Eukaryota</taxon>
        <taxon>Metazoa</taxon>
        <taxon>Ecdysozoa</taxon>
        <taxon>Arthropoda</taxon>
        <taxon>Hexapoda</taxon>
        <taxon>Insecta</taxon>
        <taxon>Pterygota</taxon>
        <taxon>Neoptera</taxon>
        <taxon>Endopterygota</taxon>
        <taxon>Diptera</taxon>
        <taxon>Nematocera</taxon>
        <taxon>Culicoidea</taxon>
        <taxon>Culicidae</taxon>
        <taxon>Anophelinae</taxon>
        <taxon>Anopheles</taxon>
    </lineage>
</organism>
<dbReference type="Proteomes" id="UP000075884">
    <property type="component" value="Unassembled WGS sequence"/>
</dbReference>
<dbReference type="EnsemblMetazoa" id="ADIR000886-RA">
    <property type="protein sequence ID" value="ADIR000886-PA"/>
    <property type="gene ID" value="ADIR000886"/>
</dbReference>
<dbReference type="GO" id="GO:0102965">
    <property type="term" value="F:alcohol-forming long-chain fatty acyl-CoA reductase activity"/>
    <property type="evidence" value="ECO:0007669"/>
    <property type="project" value="UniProtKB-EC"/>
</dbReference>
<comment type="similarity">
    <text evidence="2 12">Belongs to the fatty acyl-CoA reductase family.</text>
</comment>
<evidence type="ECO:0000259" key="14">
    <source>
        <dbReference type="Pfam" id="PF07993"/>
    </source>
</evidence>
<keyword evidence="10" id="KW-0687">Ribonucleoprotein</keyword>
<dbReference type="CDD" id="cd05236">
    <property type="entry name" value="FAR-N_SDR_e"/>
    <property type="match status" value="1"/>
</dbReference>
<dbReference type="InterPro" id="IPR013120">
    <property type="entry name" value="FAR_NAD-bd"/>
</dbReference>
<dbReference type="FunFam" id="3.40.50.720:FF:000143">
    <property type="entry name" value="Fatty acyl-CoA reductase"/>
    <property type="match status" value="1"/>
</dbReference>
<dbReference type="GO" id="GO:0080019">
    <property type="term" value="F:alcohol-forming very long-chain fatty acyl-CoA reductase activity"/>
    <property type="evidence" value="ECO:0007669"/>
    <property type="project" value="InterPro"/>
</dbReference>
<dbReference type="GO" id="GO:0005840">
    <property type="term" value="C:ribosome"/>
    <property type="evidence" value="ECO:0007669"/>
    <property type="project" value="UniProtKB-KW"/>
</dbReference>
<evidence type="ECO:0000256" key="8">
    <source>
        <dbReference type="ARBA" id="ARBA00023098"/>
    </source>
</evidence>
<dbReference type="GO" id="GO:0035336">
    <property type="term" value="P:long-chain fatty-acyl-CoA metabolic process"/>
    <property type="evidence" value="ECO:0007669"/>
    <property type="project" value="TreeGrafter"/>
</dbReference>
<evidence type="ECO:0000256" key="7">
    <source>
        <dbReference type="ARBA" id="ARBA00022989"/>
    </source>
</evidence>
<evidence type="ECO:0000256" key="10">
    <source>
        <dbReference type="ARBA" id="ARBA00023274"/>
    </source>
</evidence>
<dbReference type="PANTHER" id="PTHR11011:SF24">
    <property type="entry name" value="FATTY ACYL-COA REDUCTASE"/>
    <property type="match status" value="1"/>
</dbReference>
<feature type="transmembrane region" description="Helical" evidence="12">
    <location>
        <begin position="508"/>
        <end position="526"/>
    </location>
</feature>